<accession>A0ABT1PN39</accession>
<evidence type="ECO:0000313" key="3">
    <source>
        <dbReference type="Proteomes" id="UP001206206"/>
    </source>
</evidence>
<keyword evidence="1" id="KW-1133">Transmembrane helix</keyword>
<gene>
    <name evidence="2" type="ORF">NON19_30195</name>
</gene>
<keyword evidence="1" id="KW-0812">Transmembrane</keyword>
<sequence length="553" mass="58814">MSTLEPAPRAAPLPRPPAALWLRHPVVAAVLLAGVFHAVWALFLTAEGGDLAAQYAWSEFAQHNPDSAYNLSWYGGMHPFSYSVLTPYLMAFAGVRTTAMAVGTLSAAVFAQLLIRSGVRQPMAPALWGAFSLWCDTASGRVTFAVGVLFGLAAVWVAYETWGTRTVRCGTAAVLGALATLSSPVAGLFVEVVAAALIFTGRRRDGCAMAAGPVLVVATTTLLFPFYGVQPFSWGGALLPTLVAAPLALWAPKSWRPVRVGAAVYVLGVMLTLAIPSPVGSNVVRLALLFGGPLLLAAIVASGKVDVSRMVALGLAFAVAVVWQIFKPVQDLLTTAPAAGWSAYSQPLIAELNRLGADRGRVEAVSAQTHWESAGLAPYVNLTRGWNRQIDVERNPLFYHGTLTPEAYHEWLRHWGVGLVVLPNAQPDGASMAEARIVAAGQPWLRAVWHDAHWRVFRVADALPLVDSPAQVVRTAEGEMSVRVPKPGAFVVRVTWSPWLGVLGGGRGCLEQDGEWTRLRAAGPGVFRIGARYQLPRGTPCTNSGTVALSAAT</sequence>
<proteinExistence type="predicted"/>
<feature type="transmembrane region" description="Helical" evidence="1">
    <location>
        <begin position="232"/>
        <end position="251"/>
    </location>
</feature>
<dbReference type="EMBL" id="JANFNH010000058">
    <property type="protein sequence ID" value="MCQ4046201.1"/>
    <property type="molecule type" value="Genomic_DNA"/>
</dbReference>
<feature type="transmembrane region" description="Helical" evidence="1">
    <location>
        <begin position="142"/>
        <end position="159"/>
    </location>
</feature>
<organism evidence="2 3">
    <name type="scientific">Streptantibioticus rubrisoli</name>
    <dbReference type="NCBI Taxonomy" id="1387313"/>
    <lineage>
        <taxon>Bacteria</taxon>
        <taxon>Bacillati</taxon>
        <taxon>Actinomycetota</taxon>
        <taxon>Actinomycetes</taxon>
        <taxon>Kitasatosporales</taxon>
        <taxon>Streptomycetaceae</taxon>
        <taxon>Streptantibioticus</taxon>
    </lineage>
</organism>
<feature type="transmembrane region" description="Helical" evidence="1">
    <location>
        <begin position="258"/>
        <end position="277"/>
    </location>
</feature>
<keyword evidence="3" id="KW-1185">Reference proteome</keyword>
<feature type="transmembrane region" description="Helical" evidence="1">
    <location>
        <begin position="206"/>
        <end position="226"/>
    </location>
</feature>
<dbReference type="Proteomes" id="UP001206206">
    <property type="component" value="Unassembled WGS sequence"/>
</dbReference>
<protein>
    <submittedName>
        <fullName evidence="2">MFS transporter</fullName>
    </submittedName>
</protein>
<keyword evidence="1" id="KW-0472">Membrane</keyword>
<comment type="caution">
    <text evidence="2">The sequence shown here is derived from an EMBL/GenBank/DDBJ whole genome shotgun (WGS) entry which is preliminary data.</text>
</comment>
<feature type="transmembrane region" description="Helical" evidence="1">
    <location>
        <begin position="310"/>
        <end position="326"/>
    </location>
</feature>
<feature type="transmembrane region" description="Helical" evidence="1">
    <location>
        <begin position="283"/>
        <end position="303"/>
    </location>
</feature>
<evidence type="ECO:0000256" key="1">
    <source>
        <dbReference type="SAM" id="Phobius"/>
    </source>
</evidence>
<reference evidence="2 3" key="1">
    <citation type="submission" date="2022-06" db="EMBL/GenBank/DDBJ databases">
        <title>Draft genome sequence of type strain Streptomyces rubrisoli DSM 42083.</title>
        <authorList>
            <person name="Duangmal K."/>
            <person name="Klaysubun C."/>
        </authorList>
    </citation>
    <scope>NUCLEOTIDE SEQUENCE [LARGE SCALE GENOMIC DNA]</scope>
    <source>
        <strain evidence="2 3">DSM 42083</strain>
    </source>
</reference>
<dbReference type="RefSeq" id="WP_255932368.1">
    <property type="nucleotide sequence ID" value="NZ_JANFNH010000058.1"/>
</dbReference>
<evidence type="ECO:0000313" key="2">
    <source>
        <dbReference type="EMBL" id="MCQ4046201.1"/>
    </source>
</evidence>
<feature type="transmembrane region" description="Helical" evidence="1">
    <location>
        <begin position="21"/>
        <end position="43"/>
    </location>
</feature>
<feature type="transmembrane region" description="Helical" evidence="1">
    <location>
        <begin position="88"/>
        <end position="115"/>
    </location>
</feature>
<feature type="transmembrane region" description="Helical" evidence="1">
    <location>
        <begin position="171"/>
        <end position="199"/>
    </location>
</feature>
<name>A0ABT1PN39_9ACTN</name>